<dbReference type="InterPro" id="IPR036390">
    <property type="entry name" value="WH_DNA-bd_sf"/>
</dbReference>
<dbReference type="SUPFAM" id="SSF46785">
    <property type="entry name" value="Winged helix' DNA-binding domain"/>
    <property type="match status" value="1"/>
</dbReference>
<dbReference type="HOGENOM" id="CLU_1860604_0_0_2"/>
<proteinExistence type="predicted"/>
<organism evidence="2 3">
    <name type="scientific">Archaeoglobus profundus (strain DSM 5631 / JCM 9629 / NBRC 100127 / Av18)</name>
    <dbReference type="NCBI Taxonomy" id="572546"/>
    <lineage>
        <taxon>Archaea</taxon>
        <taxon>Methanobacteriati</taxon>
        <taxon>Methanobacteriota</taxon>
        <taxon>Archaeoglobi</taxon>
        <taxon>Archaeoglobales</taxon>
        <taxon>Archaeoglobaceae</taxon>
        <taxon>Archaeoglobus</taxon>
    </lineage>
</organism>
<sequence>MLETIISRGSPMPILQPIENYSLSQHLEFMRKCNPSTCLLACILGLKCFEAEVYLALLDKGFADVDSIAKAVEKNKATVYRALKRLEERGLVVKNYKIVRTGGYKYIYRPVPIDSLRNMIAKRVDELISEIKTRKIE</sequence>
<dbReference type="PaxDb" id="572546-Arcpr_0636"/>
<dbReference type="InterPro" id="IPR036388">
    <property type="entry name" value="WH-like_DNA-bd_sf"/>
</dbReference>
<dbReference type="CDD" id="cd00090">
    <property type="entry name" value="HTH_ARSR"/>
    <property type="match status" value="1"/>
</dbReference>
<dbReference type="Gene3D" id="1.10.10.10">
    <property type="entry name" value="Winged helix-like DNA-binding domain superfamily/Winged helix DNA-binding domain"/>
    <property type="match status" value="1"/>
</dbReference>
<reference evidence="2 3" key="1">
    <citation type="journal article" date="2010" name="Stand. Genomic Sci.">
        <title>Complete genome sequence of Archaeoglobus profundus type strain (AV18).</title>
        <authorList>
            <person name="von Jan M."/>
            <person name="Lapidus A."/>
            <person name="Del Rio T.G."/>
            <person name="Copeland A."/>
            <person name="Tice H."/>
            <person name="Cheng J.F."/>
            <person name="Lucas S."/>
            <person name="Chen F."/>
            <person name="Nolan M."/>
            <person name="Goodwin L."/>
            <person name="Han C."/>
            <person name="Pitluck S."/>
            <person name="Liolios K."/>
            <person name="Ivanova N."/>
            <person name="Mavromatis K."/>
            <person name="Ovchinnikova G."/>
            <person name="Chertkov O."/>
            <person name="Pati A."/>
            <person name="Chen A."/>
            <person name="Palaniappan K."/>
            <person name="Land M."/>
            <person name="Hauser L."/>
            <person name="Chang Y.J."/>
            <person name="Jeffries C.D."/>
            <person name="Saunders E."/>
            <person name="Brettin T."/>
            <person name="Detter J.C."/>
            <person name="Chain P."/>
            <person name="Eichinger K."/>
            <person name="Huber H."/>
            <person name="Spring S."/>
            <person name="Rohde M."/>
            <person name="Goker M."/>
            <person name="Wirth R."/>
            <person name="Woyke T."/>
            <person name="Bristow J."/>
            <person name="Eisen J.A."/>
            <person name="Markowitz V."/>
            <person name="Hugenholtz P."/>
            <person name="Kyrpides N.C."/>
            <person name="Klenk H.P."/>
        </authorList>
    </citation>
    <scope>NUCLEOTIDE SEQUENCE [LARGE SCALE GENOMIC DNA]</scope>
    <source>
        <strain evidence="3">DSM 5631 / JCM 9629 / NBRC 100127 / Av18</strain>
    </source>
</reference>
<accession>D2RHC6</accession>
<name>D2RHC6_ARCPA</name>
<dbReference type="Pfam" id="PF01978">
    <property type="entry name" value="TrmB"/>
    <property type="match status" value="1"/>
</dbReference>
<feature type="domain" description="Transcription regulator TrmB N-terminal" evidence="1">
    <location>
        <begin position="40"/>
        <end position="113"/>
    </location>
</feature>
<dbReference type="STRING" id="572546.Arcpr_0636"/>
<gene>
    <name evidence="2" type="ordered locus">Arcpr_0636</name>
</gene>
<dbReference type="InterPro" id="IPR002831">
    <property type="entry name" value="Tscrpt_reg_TrmB_N"/>
</dbReference>
<dbReference type="eggNOG" id="arCOG02242">
    <property type="taxonomic scope" value="Archaea"/>
</dbReference>
<dbReference type="AlphaFoldDB" id="D2RHC6"/>
<dbReference type="InterPro" id="IPR011991">
    <property type="entry name" value="ArsR-like_HTH"/>
</dbReference>
<dbReference type="Proteomes" id="UP000001901">
    <property type="component" value="Chromosome"/>
</dbReference>
<evidence type="ECO:0000259" key="1">
    <source>
        <dbReference type="Pfam" id="PF01978"/>
    </source>
</evidence>
<dbReference type="EMBL" id="CP001857">
    <property type="protein sequence ID" value="ADB57701.1"/>
    <property type="molecule type" value="Genomic_DNA"/>
</dbReference>
<evidence type="ECO:0000313" key="3">
    <source>
        <dbReference type="Proteomes" id="UP000001901"/>
    </source>
</evidence>
<protein>
    <submittedName>
        <fullName evidence="2">Transcriptional regulator, TrmB</fullName>
    </submittedName>
</protein>
<dbReference type="KEGG" id="apo:Arcpr_0636"/>
<keyword evidence="3" id="KW-1185">Reference proteome</keyword>
<evidence type="ECO:0000313" key="2">
    <source>
        <dbReference type="EMBL" id="ADB57701.1"/>
    </source>
</evidence>